<keyword evidence="1" id="KW-1133">Transmembrane helix</keyword>
<dbReference type="OrthoDB" id="7584858at2"/>
<dbReference type="GO" id="GO:0016020">
    <property type="term" value="C:membrane"/>
    <property type="evidence" value="ECO:0007669"/>
    <property type="project" value="UniProtKB-SubCell"/>
</dbReference>
<evidence type="ECO:0000256" key="1">
    <source>
        <dbReference type="SAM" id="Phobius"/>
    </source>
</evidence>
<accession>A0A558R679</accession>
<dbReference type="AlphaFoldDB" id="A0A558R679"/>
<dbReference type="EMBL" id="VNIM01000027">
    <property type="protein sequence ID" value="TVV74883.1"/>
    <property type="molecule type" value="Genomic_DNA"/>
</dbReference>
<evidence type="ECO:0000313" key="3">
    <source>
        <dbReference type="EMBL" id="TVV74883.1"/>
    </source>
</evidence>
<dbReference type="Proteomes" id="UP000318681">
    <property type="component" value="Unassembled WGS sequence"/>
</dbReference>
<sequence length="285" mass="29449">MAGGFRLAWGGIAPSLGVSAGLAGLARFYTATRPDPRLAAATNGLALLIAFTALAAPLSYVVASVDLPLADAMLLRRDRALGFDWVALIAFVNARPLLAALLGLAYQTLLPQIAVAIVALSFSGRTAALRRVIAAMMIAGIVAIALSPLVPAVGNYVFLHLPPAAYAGIDPSAGFVHLADFTAVRNGTLHVLTVNRLQGIITFPSYHASLGVLLGWAFWQMPRLRWPGLALETALIVATPVHGAHYLVDVLAGGAIAAASLGLATRWLGRDAPAGAGARFAPALA</sequence>
<name>A0A558R679_9SPHN</name>
<dbReference type="Pfam" id="PF14378">
    <property type="entry name" value="PAP2_3"/>
    <property type="match status" value="1"/>
</dbReference>
<organism evidence="3 4">
    <name type="scientific">Alterirhizorhabdus solaris</name>
    <dbReference type="NCBI Taxonomy" id="2529389"/>
    <lineage>
        <taxon>Bacteria</taxon>
        <taxon>Pseudomonadati</taxon>
        <taxon>Pseudomonadota</taxon>
        <taxon>Alphaproteobacteria</taxon>
        <taxon>Sphingomonadales</taxon>
        <taxon>Rhizorhabdaceae</taxon>
        <taxon>Alterirhizorhabdus</taxon>
    </lineage>
</organism>
<feature type="transmembrane region" description="Helical" evidence="1">
    <location>
        <begin position="97"/>
        <end position="120"/>
    </location>
</feature>
<keyword evidence="4" id="KW-1185">Reference proteome</keyword>
<protein>
    <submittedName>
        <fullName evidence="3">Phosphatase PAP2 family protein</fullName>
    </submittedName>
</protein>
<gene>
    <name evidence="3" type="ORF">FOY91_08595</name>
</gene>
<evidence type="ECO:0000313" key="4">
    <source>
        <dbReference type="Proteomes" id="UP000318681"/>
    </source>
</evidence>
<reference evidence="3 4" key="1">
    <citation type="submission" date="2019-07" db="EMBL/GenBank/DDBJ databases">
        <title>Sphingomonas solaris sp. nov., isolated from a solar panel from Boston, Massachusetts.</title>
        <authorList>
            <person name="Tanner K."/>
            <person name="Pascual J."/>
            <person name="Mancuso C."/>
            <person name="Pereto J."/>
            <person name="Khalil A."/>
            <person name="Vilanova C."/>
        </authorList>
    </citation>
    <scope>NUCLEOTIDE SEQUENCE [LARGE SCALE GENOMIC DNA]</scope>
    <source>
        <strain evidence="3 4">R4DWN</strain>
    </source>
</reference>
<feature type="domain" description="Inositolphosphotransferase Aur1/Ipt1" evidence="2">
    <location>
        <begin position="74"/>
        <end position="262"/>
    </location>
</feature>
<feature type="transmembrane region" description="Helical" evidence="1">
    <location>
        <begin position="197"/>
        <end position="219"/>
    </location>
</feature>
<proteinExistence type="predicted"/>
<feature type="transmembrane region" description="Helical" evidence="1">
    <location>
        <begin position="38"/>
        <end position="63"/>
    </location>
</feature>
<dbReference type="InterPro" id="IPR026841">
    <property type="entry name" value="Aur1/Ipt1"/>
</dbReference>
<keyword evidence="1" id="KW-0472">Membrane</keyword>
<feature type="transmembrane region" description="Helical" evidence="1">
    <location>
        <begin position="6"/>
        <end position="26"/>
    </location>
</feature>
<comment type="caution">
    <text evidence="3">The sequence shown here is derived from an EMBL/GenBank/DDBJ whole genome shotgun (WGS) entry which is preliminary data.</text>
</comment>
<evidence type="ECO:0000259" key="2">
    <source>
        <dbReference type="Pfam" id="PF14378"/>
    </source>
</evidence>
<feature type="transmembrane region" description="Helical" evidence="1">
    <location>
        <begin position="132"/>
        <end position="153"/>
    </location>
</feature>
<keyword evidence="1" id="KW-0812">Transmembrane</keyword>